<dbReference type="NCBIfam" id="TIGR00521">
    <property type="entry name" value="coaBC_dfp"/>
    <property type="match status" value="1"/>
</dbReference>
<dbReference type="InterPro" id="IPR003382">
    <property type="entry name" value="Flavoprotein"/>
</dbReference>
<dbReference type="InterPro" id="IPR005252">
    <property type="entry name" value="CoaBC"/>
</dbReference>
<dbReference type="HAMAP" id="MF_02225">
    <property type="entry name" value="CoaBC"/>
    <property type="match status" value="1"/>
</dbReference>
<dbReference type="InterPro" id="IPR036551">
    <property type="entry name" value="Flavin_trans-like"/>
</dbReference>
<comment type="similarity">
    <text evidence="3 4">In the N-terminal section; belongs to the HFCD (homo-oligomeric flavin containing Cys decarboxylase) superfamily.</text>
</comment>
<reference evidence="7 8" key="1">
    <citation type="journal article" date="2013" name="Int. J. Syst. Evol. Microbiol.">
        <title>Marinoscillum luteum sp. nov., isolated from marine sediment.</title>
        <authorList>
            <person name="Cha I.T."/>
            <person name="Park S.J."/>
            <person name="Kim S.J."/>
            <person name="Kim J.G."/>
            <person name="Jung M.Y."/>
            <person name="Shin K.S."/>
            <person name="Kwon K.K."/>
            <person name="Yang S.H."/>
            <person name="Seo Y.S."/>
            <person name="Rhee S.K."/>
        </authorList>
    </citation>
    <scope>NUCLEOTIDE SEQUENCE [LARGE SCALE GENOMIC DNA]</scope>
    <source>
        <strain evidence="7 8">KCTC 23939</strain>
    </source>
</reference>
<feature type="binding site" evidence="3">
    <location>
        <position position="342"/>
    </location>
    <ligand>
        <name>CTP</name>
        <dbReference type="ChEBI" id="CHEBI:37563"/>
    </ligand>
</feature>
<keyword evidence="3" id="KW-0460">Magnesium</keyword>
<proteinExistence type="inferred from homology"/>
<dbReference type="Gene3D" id="3.40.50.1950">
    <property type="entry name" value="Flavin prenyltransferase-like"/>
    <property type="match status" value="1"/>
</dbReference>
<keyword evidence="3 4" id="KW-0285">Flavoprotein</keyword>
<feature type="domain" description="Flavoprotein" evidence="5">
    <location>
        <begin position="5"/>
        <end position="177"/>
    </location>
</feature>
<dbReference type="PANTHER" id="PTHR14359:SF6">
    <property type="entry name" value="PHOSPHOPANTOTHENOYLCYSTEINE DECARBOXYLASE"/>
    <property type="match status" value="1"/>
</dbReference>
<feature type="binding site" evidence="3">
    <location>
        <position position="279"/>
    </location>
    <ligand>
        <name>CTP</name>
        <dbReference type="ChEBI" id="CHEBI:37563"/>
    </ligand>
</feature>
<comment type="pathway">
    <text evidence="3 4">Cofactor biosynthesis; coenzyme A biosynthesis; CoA from (R)-pantothenate: step 2/5.</text>
</comment>
<comment type="similarity">
    <text evidence="3 4">In the C-terminal section; belongs to the PPC synthetase family.</text>
</comment>
<evidence type="ECO:0000259" key="5">
    <source>
        <dbReference type="Pfam" id="PF02441"/>
    </source>
</evidence>
<dbReference type="SUPFAM" id="SSF52507">
    <property type="entry name" value="Homo-oligomeric flavin-containing Cys decarboxylases, HFCD"/>
    <property type="match status" value="1"/>
</dbReference>
<protein>
    <recommendedName>
        <fullName evidence="3">Coenzyme A biosynthesis bifunctional protein CoaBC</fullName>
    </recommendedName>
    <alternativeName>
        <fullName evidence="3">DNA/pantothenate metabolism flavoprotein</fullName>
    </alternativeName>
    <alternativeName>
        <fullName evidence="3">Phosphopantothenoylcysteine synthetase/decarboxylase</fullName>
        <shortName evidence="3">PPCS-PPCDC</shortName>
    </alternativeName>
    <domain>
        <recommendedName>
            <fullName evidence="3">Phosphopantothenoylcysteine decarboxylase</fullName>
            <shortName evidence="3">PPC decarboxylase</shortName>
            <shortName evidence="3">PPC-DC</shortName>
            <ecNumber evidence="3">4.1.1.36</ecNumber>
        </recommendedName>
        <alternativeName>
            <fullName evidence="3">CoaC</fullName>
        </alternativeName>
    </domain>
    <domain>
        <recommendedName>
            <fullName evidence="3">Phosphopantothenate--cysteine ligase</fullName>
            <ecNumber evidence="3">6.3.2.5</ecNumber>
        </recommendedName>
        <alternativeName>
            <fullName evidence="3">CoaB</fullName>
        </alternativeName>
        <alternativeName>
            <fullName evidence="3">Phosphopantothenoylcysteine synthetase</fullName>
            <shortName evidence="3">PPC synthetase</shortName>
            <shortName evidence="3">PPC-S</shortName>
        </alternativeName>
    </domain>
</protein>
<dbReference type="PANTHER" id="PTHR14359">
    <property type="entry name" value="HOMO-OLIGOMERIC FLAVIN CONTAINING CYS DECARBOXYLASE FAMILY"/>
    <property type="match status" value="1"/>
</dbReference>
<dbReference type="EC" id="6.3.2.5" evidence="3"/>
<evidence type="ECO:0000313" key="7">
    <source>
        <dbReference type="EMBL" id="MFH6982092.1"/>
    </source>
</evidence>
<dbReference type="InterPro" id="IPR035929">
    <property type="entry name" value="CoaB-like_sf"/>
</dbReference>
<dbReference type="EMBL" id="JBIPKE010000009">
    <property type="protein sequence ID" value="MFH6982092.1"/>
    <property type="molecule type" value="Genomic_DNA"/>
</dbReference>
<name>A0ABW7N3E2_9BACT</name>
<dbReference type="InterPro" id="IPR007085">
    <property type="entry name" value="DNA/pantothenate-metab_flavo_C"/>
</dbReference>
<comment type="catalytic activity">
    <reaction evidence="3 4">
        <text>N-[(R)-4-phosphopantothenoyl]-L-cysteine + H(+) = (R)-4'-phosphopantetheine + CO2</text>
        <dbReference type="Rhea" id="RHEA:16793"/>
        <dbReference type="ChEBI" id="CHEBI:15378"/>
        <dbReference type="ChEBI" id="CHEBI:16526"/>
        <dbReference type="ChEBI" id="CHEBI:59458"/>
        <dbReference type="ChEBI" id="CHEBI:61723"/>
        <dbReference type="EC" id="4.1.1.36"/>
    </reaction>
</comment>
<dbReference type="RefSeq" id="WP_395415878.1">
    <property type="nucleotide sequence ID" value="NZ_JBIPKE010000009.1"/>
</dbReference>
<evidence type="ECO:0000259" key="6">
    <source>
        <dbReference type="Pfam" id="PF04127"/>
    </source>
</evidence>
<evidence type="ECO:0000256" key="1">
    <source>
        <dbReference type="ARBA" id="ARBA00022793"/>
    </source>
</evidence>
<sequence length="400" mass="43766">MLEGKKVLLAVCGSIAAYKAAFFVRLLVKSGAEVKVIMTESAKDFITPLTLATLSKNPVLSSFYQNENGEWHNHVELGLWADLMIVAPVSANTLSKLANGAADNLLTAVYLSARCPVMVCPAMDLDMYQHPATRRNLKTLADYGNIIVDAESGELASGLTGEGRMAEPEHILEKVKSFFQQTQSFVGKKVMMTSGPTHESIDPVRFIGNHSTGKMGKAIALELANRGAEVEFISGPAAHAPHHPLIRVTKVTSAEEMFEAAKAYFETSDIGIFTAAVADYKPETMVTSKLKKKERALQITLVPNPDIASQLGAMKKKHQFTVGFALETDEEQVNARKKLESKNLDVIVLNSLNHEGAGFAHDTNKVSIFDRHNKEQHFELKSKVEVAKDLVDFIEQSLNG</sequence>
<comment type="function">
    <text evidence="4">Catalyzes two steps in the biosynthesis of coenzyme A. In the first step cysteine is conjugated to 4'-phosphopantothenate to form 4-phosphopantothenoylcysteine, in the latter compound is decarboxylated to form 4'-phosphopantotheine.</text>
</comment>
<comment type="pathway">
    <text evidence="3 4">Cofactor biosynthesis; coenzyme A biosynthesis; CoA from (R)-pantothenate: step 3/5.</text>
</comment>
<comment type="caution">
    <text evidence="3">Lacks conserved residue(s) required for the propagation of feature annotation.</text>
</comment>
<comment type="cofactor">
    <cofactor evidence="3">
        <name>Mg(2+)</name>
        <dbReference type="ChEBI" id="CHEBI:18420"/>
    </cofactor>
</comment>
<feature type="region of interest" description="Phosphopantothenoylcysteine decarboxylase" evidence="3">
    <location>
        <begin position="1"/>
        <end position="189"/>
    </location>
</feature>
<organism evidence="7 8">
    <name type="scientific">Marinoscillum luteum</name>
    <dbReference type="NCBI Taxonomy" id="861051"/>
    <lineage>
        <taxon>Bacteria</taxon>
        <taxon>Pseudomonadati</taxon>
        <taxon>Bacteroidota</taxon>
        <taxon>Cytophagia</taxon>
        <taxon>Cytophagales</taxon>
        <taxon>Reichenbachiellaceae</taxon>
        <taxon>Marinoscillum</taxon>
    </lineage>
</organism>
<keyword evidence="8" id="KW-1185">Reference proteome</keyword>
<dbReference type="Pfam" id="PF04127">
    <property type="entry name" value="DFP"/>
    <property type="match status" value="1"/>
</dbReference>
<dbReference type="Gene3D" id="3.40.50.10300">
    <property type="entry name" value="CoaB-like"/>
    <property type="match status" value="1"/>
</dbReference>
<comment type="function">
    <text evidence="3">Catalyzes two sequential steps in the biosynthesis of coenzyme A. In the first step cysteine is conjugated to 4'-phosphopantothenate to form 4-phosphopantothenoylcysteine. In the second step the latter compound is decarboxylated to form 4'-phosphopantotheine.</text>
</comment>
<keyword evidence="1 3" id="KW-0210">Decarboxylase</keyword>
<dbReference type="Pfam" id="PF02441">
    <property type="entry name" value="Flavoprotein"/>
    <property type="match status" value="1"/>
</dbReference>
<evidence type="ECO:0000313" key="8">
    <source>
        <dbReference type="Proteomes" id="UP001610063"/>
    </source>
</evidence>
<dbReference type="EC" id="4.1.1.36" evidence="3"/>
<dbReference type="GO" id="GO:0004632">
    <property type="term" value="F:phosphopantothenate--cysteine ligase activity"/>
    <property type="evidence" value="ECO:0007669"/>
    <property type="project" value="UniProtKB-EC"/>
</dbReference>
<keyword evidence="3 4" id="KW-0288">FMN</keyword>
<dbReference type="Proteomes" id="UP001610063">
    <property type="component" value="Unassembled WGS sequence"/>
</dbReference>
<comment type="caution">
    <text evidence="7">The sequence shown here is derived from an EMBL/GenBank/DDBJ whole genome shotgun (WGS) entry which is preliminary data.</text>
</comment>
<keyword evidence="2 3" id="KW-0456">Lyase</keyword>
<evidence type="ECO:0000256" key="3">
    <source>
        <dbReference type="HAMAP-Rule" id="MF_02225"/>
    </source>
</evidence>
<feature type="binding site" evidence="3">
    <location>
        <position position="324"/>
    </location>
    <ligand>
        <name>CTP</name>
        <dbReference type="ChEBI" id="CHEBI:37563"/>
    </ligand>
</feature>
<keyword evidence="3" id="KW-0511">Multifunctional enzyme</keyword>
<dbReference type="GO" id="GO:0004633">
    <property type="term" value="F:phosphopantothenoylcysteine decarboxylase activity"/>
    <property type="evidence" value="ECO:0007669"/>
    <property type="project" value="UniProtKB-EC"/>
</dbReference>
<keyword evidence="3 4" id="KW-0436">Ligase</keyword>
<feature type="region of interest" description="Phosphopantothenate--cysteine ligase" evidence="3">
    <location>
        <begin position="190"/>
        <end position="400"/>
    </location>
</feature>
<feature type="domain" description="DNA/pantothenate metabolism flavoprotein C-terminal" evidence="6">
    <location>
        <begin position="186"/>
        <end position="396"/>
    </location>
</feature>
<evidence type="ECO:0000256" key="4">
    <source>
        <dbReference type="RuleBase" id="RU364078"/>
    </source>
</evidence>
<comment type="cofactor">
    <cofactor evidence="3">
        <name>FMN</name>
        <dbReference type="ChEBI" id="CHEBI:58210"/>
    </cofactor>
    <text evidence="3">Binds 1 FMN per subunit.</text>
</comment>
<accession>A0ABW7N3E2</accession>
<keyword evidence="3" id="KW-0479">Metal-binding</keyword>
<gene>
    <name evidence="3 7" type="primary">coaBC</name>
    <name evidence="7" type="ORF">ACHKAR_01515</name>
</gene>
<feature type="binding site" evidence="3">
    <location>
        <position position="338"/>
    </location>
    <ligand>
        <name>CTP</name>
        <dbReference type="ChEBI" id="CHEBI:37563"/>
    </ligand>
</feature>
<comment type="catalytic activity">
    <reaction evidence="3 4">
        <text>(R)-4'-phosphopantothenate + L-cysteine + CTP = N-[(R)-4-phosphopantothenoyl]-L-cysteine + CMP + diphosphate + H(+)</text>
        <dbReference type="Rhea" id="RHEA:19397"/>
        <dbReference type="ChEBI" id="CHEBI:10986"/>
        <dbReference type="ChEBI" id="CHEBI:15378"/>
        <dbReference type="ChEBI" id="CHEBI:33019"/>
        <dbReference type="ChEBI" id="CHEBI:35235"/>
        <dbReference type="ChEBI" id="CHEBI:37563"/>
        <dbReference type="ChEBI" id="CHEBI:59458"/>
        <dbReference type="ChEBI" id="CHEBI:60377"/>
        <dbReference type="EC" id="6.3.2.5"/>
    </reaction>
</comment>
<feature type="binding site" evidence="3">
    <location>
        <position position="289"/>
    </location>
    <ligand>
        <name>CTP</name>
        <dbReference type="ChEBI" id="CHEBI:37563"/>
    </ligand>
</feature>
<evidence type="ECO:0000256" key="2">
    <source>
        <dbReference type="ARBA" id="ARBA00023239"/>
    </source>
</evidence>
<dbReference type="SUPFAM" id="SSF102645">
    <property type="entry name" value="CoaB-like"/>
    <property type="match status" value="1"/>
</dbReference>